<proteinExistence type="predicted"/>
<dbReference type="AlphaFoldDB" id="X1ILG6"/>
<gene>
    <name evidence="3" type="ORF">S03H2_47224</name>
</gene>
<dbReference type="Pfam" id="PF12704">
    <property type="entry name" value="MacB_PCD"/>
    <property type="match status" value="1"/>
</dbReference>
<dbReference type="InterPro" id="IPR025857">
    <property type="entry name" value="MacB_PCD"/>
</dbReference>
<sequence>MSFLNTLRTVIESVSHSKLRSLLTILGIIIGVAAVILVLALGTGATQSVMERFRFLGSNQVDIYSVSSHSNPDTKPITFDEALGMEELSLVERVHVSLGGLASAARGWAKLDTSITGILYVPLGILYVPLGILYVPLGILYVPLGILQASLGQFNLKFLYSHFLCVVSSKYRL</sequence>
<protein>
    <recommendedName>
        <fullName evidence="2">MacB-like periplasmic core domain-containing protein</fullName>
    </recommendedName>
</protein>
<keyword evidence="1" id="KW-0472">Membrane</keyword>
<keyword evidence="1" id="KW-1133">Transmembrane helix</keyword>
<feature type="transmembrane region" description="Helical" evidence="1">
    <location>
        <begin position="118"/>
        <end position="142"/>
    </location>
</feature>
<name>X1ILG6_9ZZZZ</name>
<feature type="domain" description="MacB-like periplasmic core" evidence="2">
    <location>
        <begin position="21"/>
        <end position="117"/>
    </location>
</feature>
<organism evidence="3">
    <name type="scientific">marine sediment metagenome</name>
    <dbReference type="NCBI Taxonomy" id="412755"/>
    <lineage>
        <taxon>unclassified sequences</taxon>
        <taxon>metagenomes</taxon>
        <taxon>ecological metagenomes</taxon>
    </lineage>
</organism>
<reference evidence="3" key="1">
    <citation type="journal article" date="2014" name="Front. Microbiol.">
        <title>High frequency of phylogenetically diverse reductive dehalogenase-homologous genes in deep subseafloor sedimentary metagenomes.</title>
        <authorList>
            <person name="Kawai M."/>
            <person name="Futagami T."/>
            <person name="Toyoda A."/>
            <person name="Takaki Y."/>
            <person name="Nishi S."/>
            <person name="Hori S."/>
            <person name="Arai W."/>
            <person name="Tsubouchi T."/>
            <person name="Morono Y."/>
            <person name="Uchiyama I."/>
            <person name="Ito T."/>
            <person name="Fujiyama A."/>
            <person name="Inagaki F."/>
            <person name="Takami H."/>
        </authorList>
    </citation>
    <scope>NUCLEOTIDE SEQUENCE</scope>
    <source>
        <strain evidence="3">Expedition CK06-06</strain>
    </source>
</reference>
<keyword evidence="1" id="KW-0812">Transmembrane</keyword>
<accession>X1ILG6</accession>
<comment type="caution">
    <text evidence="3">The sequence shown here is derived from an EMBL/GenBank/DDBJ whole genome shotgun (WGS) entry which is preliminary data.</text>
</comment>
<evidence type="ECO:0000259" key="2">
    <source>
        <dbReference type="Pfam" id="PF12704"/>
    </source>
</evidence>
<dbReference type="EMBL" id="BARU01029715">
    <property type="protein sequence ID" value="GAH70085.1"/>
    <property type="molecule type" value="Genomic_DNA"/>
</dbReference>
<evidence type="ECO:0000256" key="1">
    <source>
        <dbReference type="SAM" id="Phobius"/>
    </source>
</evidence>
<feature type="transmembrane region" description="Helical" evidence="1">
    <location>
        <begin position="21"/>
        <end position="42"/>
    </location>
</feature>
<evidence type="ECO:0000313" key="3">
    <source>
        <dbReference type="EMBL" id="GAH70085.1"/>
    </source>
</evidence>